<dbReference type="PANTHER" id="PTHR45669">
    <property type="entry name" value="GLUTAREDOXIN DOMAIN-CONTAINING CYSTEINE-RICH PROTEIN CG12206-RELATED"/>
    <property type="match status" value="1"/>
</dbReference>
<evidence type="ECO:0000256" key="1">
    <source>
        <dbReference type="SAM" id="MobiDB-lite"/>
    </source>
</evidence>
<comment type="caution">
    <text evidence="3">The sequence shown here is derived from an EMBL/GenBank/DDBJ whole genome shotgun (WGS) entry which is preliminary data.</text>
</comment>
<dbReference type="AlphaFoldDB" id="A0A9Q0KK26"/>
<dbReference type="PANTHER" id="PTHR45669:SF18">
    <property type="entry name" value="GLUTAREDOXIN FAMILY PROTEIN"/>
    <property type="match status" value="1"/>
</dbReference>
<dbReference type="InterPro" id="IPR036249">
    <property type="entry name" value="Thioredoxin-like_sf"/>
</dbReference>
<proteinExistence type="predicted"/>
<dbReference type="SUPFAM" id="SSF52833">
    <property type="entry name" value="Thioredoxin-like"/>
    <property type="match status" value="1"/>
</dbReference>
<dbReference type="InterPro" id="IPR002109">
    <property type="entry name" value="Glutaredoxin"/>
</dbReference>
<keyword evidence="4" id="KW-1185">Reference proteome</keyword>
<dbReference type="Pfam" id="PF23733">
    <property type="entry name" value="GRXCR1-2_C"/>
    <property type="match status" value="1"/>
</dbReference>
<feature type="region of interest" description="Disordered" evidence="1">
    <location>
        <begin position="156"/>
        <end position="192"/>
    </location>
</feature>
<evidence type="ECO:0000313" key="3">
    <source>
        <dbReference type="EMBL" id="KAJ4971701.1"/>
    </source>
</evidence>
<dbReference type="Pfam" id="PF00462">
    <property type="entry name" value="Glutaredoxin"/>
    <property type="match status" value="1"/>
</dbReference>
<feature type="compositionally biased region" description="Polar residues" evidence="1">
    <location>
        <begin position="175"/>
        <end position="191"/>
    </location>
</feature>
<name>A0A9Q0KK26_9MAGN</name>
<dbReference type="PROSITE" id="PS51354">
    <property type="entry name" value="GLUTAREDOXIN_2"/>
    <property type="match status" value="1"/>
</dbReference>
<dbReference type="CDD" id="cd03031">
    <property type="entry name" value="GRX_GRX_like"/>
    <property type="match status" value="1"/>
</dbReference>
<dbReference type="EMBL" id="JAMYWD010000005">
    <property type="protein sequence ID" value="KAJ4971701.1"/>
    <property type="molecule type" value="Genomic_DNA"/>
</dbReference>
<accession>A0A9Q0KK26</accession>
<organism evidence="3 4">
    <name type="scientific">Protea cynaroides</name>
    <dbReference type="NCBI Taxonomy" id="273540"/>
    <lineage>
        <taxon>Eukaryota</taxon>
        <taxon>Viridiplantae</taxon>
        <taxon>Streptophyta</taxon>
        <taxon>Embryophyta</taxon>
        <taxon>Tracheophyta</taxon>
        <taxon>Spermatophyta</taxon>
        <taxon>Magnoliopsida</taxon>
        <taxon>Proteales</taxon>
        <taxon>Proteaceae</taxon>
        <taxon>Protea</taxon>
    </lineage>
</organism>
<feature type="domain" description="Glutaredoxin" evidence="2">
    <location>
        <begin position="260"/>
        <end position="326"/>
    </location>
</feature>
<dbReference type="Proteomes" id="UP001141806">
    <property type="component" value="Unassembled WGS sequence"/>
</dbReference>
<gene>
    <name evidence="3" type="ORF">NE237_004800</name>
</gene>
<protein>
    <recommendedName>
        <fullName evidence="2">Glutaredoxin domain-containing protein</fullName>
    </recommendedName>
</protein>
<sequence>MGCTASRPEGLITTKAATIEASFASASASPSIPRTVSLPTSLVHHPPLKKGDTHHLVSLTSTTYGSLLLLDQPSSDHHQSKTLTLESETQEITSPDSVINAWELMAGLDDLDFSSKSNPASFLDRSFSVRLDSSSSEKPFFVRSGSVKKLCGSFESARSDNSNSISEGKARKPCNSHQPSADAGENNNSSMKPLWKHLSEESLLADMDPNVVSSFRRAKSSKQLGLNQSKTTRPPVGSISRLSPLFDHKILLPGSADKIIVYFTSLRGIRRTFEDCCAVRNIFKGFRISVDERDISMDSGYRRELQNLLGEKVVSLPQVFICGRHIGGADEIKQLHEVGELAKHLEGFPVLDPRFVCESCGDARFFPCLNCNGSRKIFDEDEGQLRRCLECNENGLIRCPSCSS</sequence>
<reference evidence="3" key="1">
    <citation type="journal article" date="2023" name="Plant J.">
        <title>The genome of the king protea, Protea cynaroides.</title>
        <authorList>
            <person name="Chang J."/>
            <person name="Duong T.A."/>
            <person name="Schoeman C."/>
            <person name="Ma X."/>
            <person name="Roodt D."/>
            <person name="Barker N."/>
            <person name="Li Z."/>
            <person name="Van de Peer Y."/>
            <person name="Mizrachi E."/>
        </authorList>
    </citation>
    <scope>NUCLEOTIDE SEQUENCE</scope>
    <source>
        <tissue evidence="3">Young leaves</tissue>
    </source>
</reference>
<dbReference type="OrthoDB" id="423313at2759"/>
<dbReference type="Gene3D" id="3.40.30.10">
    <property type="entry name" value="Glutaredoxin"/>
    <property type="match status" value="1"/>
</dbReference>
<evidence type="ECO:0000259" key="2">
    <source>
        <dbReference type="Pfam" id="PF00462"/>
    </source>
</evidence>
<evidence type="ECO:0000313" key="4">
    <source>
        <dbReference type="Proteomes" id="UP001141806"/>
    </source>
</evidence>